<evidence type="ECO:0008006" key="3">
    <source>
        <dbReference type="Google" id="ProtNLM"/>
    </source>
</evidence>
<name>A0A067TC28_GALM3</name>
<keyword evidence="2" id="KW-1185">Reference proteome</keyword>
<dbReference type="Proteomes" id="UP000027222">
    <property type="component" value="Unassembled WGS sequence"/>
</dbReference>
<gene>
    <name evidence="1" type="ORF">GALMADRAFT_139451</name>
</gene>
<proteinExistence type="predicted"/>
<dbReference type="HOGENOM" id="CLU_000288_6_10_1"/>
<sequence length="614" mass="70386">MFSKPRQVSVLGGNFLAVQGDYNYVQKRSRPGIEILFDNIAQGALHDSGERFDPPKCHPNTRKAVLKLIMEWIEYQNPSSPDFISVTGRNHNKRLVATIAYQIALSFPEVKALIEKAVDCDPALLSRNLDTQLKTLVIEPLLSLDFHTLLRPRIIIIDGLDDRTEYHIREAFNDKNFATSLYRIALDNTLWRADEDIREFLTSEFEKIRDTHQMRFYIPQVWPPPEAIDELVAKSSGQFIYASTVIKYIEAHGHHPTNRLDTIRGLRSIDNGTPFAELDDLYRHILSTVDNYSLVSRILGYLLQATTIPFTLNSSGFLDRFFLLQAGTTYLSLGNLHSIMMIADPDDDSPITMIHASFGDFLLDHSRSGIYCLEPSLVNADLAVCFLQHIAAKDRNSTTYLYSVAALMEYCSRASPTTKLLESLSSFDLVQWITAALRWIPGIANGFKYFPRYCDWLSSQTDLVAQDVLKRHVKIFDQCLLSEIHEHGYTKEMIWYYIVVKGIEPLGSWSTWTGEQRNVPGGNFFQHGLDDTKVFRDYMDFLRQFFYDNDRAGAYVMSDDTHVDITLWMLEQLRLGSIRCVFHQTSGLWYSIPPHHQASELKTFPPQSFFPLCL</sequence>
<dbReference type="STRING" id="685588.A0A067TC28"/>
<dbReference type="EMBL" id="KL142378">
    <property type="protein sequence ID" value="KDR76528.1"/>
    <property type="molecule type" value="Genomic_DNA"/>
</dbReference>
<dbReference type="OrthoDB" id="4760524at2759"/>
<organism evidence="1 2">
    <name type="scientific">Galerina marginata (strain CBS 339.88)</name>
    <dbReference type="NCBI Taxonomy" id="685588"/>
    <lineage>
        <taxon>Eukaryota</taxon>
        <taxon>Fungi</taxon>
        <taxon>Dikarya</taxon>
        <taxon>Basidiomycota</taxon>
        <taxon>Agaricomycotina</taxon>
        <taxon>Agaricomycetes</taxon>
        <taxon>Agaricomycetidae</taxon>
        <taxon>Agaricales</taxon>
        <taxon>Agaricineae</taxon>
        <taxon>Strophariaceae</taxon>
        <taxon>Galerina</taxon>
    </lineage>
</organism>
<dbReference type="AlphaFoldDB" id="A0A067TC28"/>
<accession>A0A067TC28</accession>
<protein>
    <recommendedName>
        <fullName evidence="3">NACHT domain-containing protein</fullName>
    </recommendedName>
</protein>
<reference evidence="2" key="1">
    <citation type="journal article" date="2014" name="Proc. Natl. Acad. Sci. U.S.A.">
        <title>Extensive sampling of basidiomycete genomes demonstrates inadequacy of the white-rot/brown-rot paradigm for wood decay fungi.</title>
        <authorList>
            <person name="Riley R."/>
            <person name="Salamov A.A."/>
            <person name="Brown D.W."/>
            <person name="Nagy L.G."/>
            <person name="Floudas D."/>
            <person name="Held B.W."/>
            <person name="Levasseur A."/>
            <person name="Lombard V."/>
            <person name="Morin E."/>
            <person name="Otillar R."/>
            <person name="Lindquist E.A."/>
            <person name="Sun H."/>
            <person name="LaButti K.M."/>
            <person name="Schmutz J."/>
            <person name="Jabbour D."/>
            <person name="Luo H."/>
            <person name="Baker S.E."/>
            <person name="Pisabarro A.G."/>
            <person name="Walton J.D."/>
            <person name="Blanchette R.A."/>
            <person name="Henrissat B."/>
            <person name="Martin F."/>
            <person name="Cullen D."/>
            <person name="Hibbett D.S."/>
            <person name="Grigoriev I.V."/>
        </authorList>
    </citation>
    <scope>NUCLEOTIDE SEQUENCE [LARGE SCALE GENOMIC DNA]</scope>
    <source>
        <strain evidence="2">CBS 339.88</strain>
    </source>
</reference>
<evidence type="ECO:0000313" key="2">
    <source>
        <dbReference type="Proteomes" id="UP000027222"/>
    </source>
</evidence>
<evidence type="ECO:0000313" key="1">
    <source>
        <dbReference type="EMBL" id="KDR76528.1"/>
    </source>
</evidence>